<sequence>MPLPKISSTGGEWGSAPTIIPNPSTKLKPQRKQLQKEQEMPQEQRRSRTFSRQKPRDMRLLLSLPHLPPQDPAFHQNHARKPPIESREPATQPDLPPGKASIAMRRRGEPRREPTPATTPSSATPRWRPGSSLRLSCFLVRLWEECRERVVWTQRGMVGTGN</sequence>
<dbReference type="EMBL" id="BQKI01000073">
    <property type="protein sequence ID" value="GJN17340.1"/>
    <property type="molecule type" value="Genomic_DNA"/>
</dbReference>
<dbReference type="AlphaFoldDB" id="A0AAV5E4F9"/>
<feature type="region of interest" description="Disordered" evidence="1">
    <location>
        <begin position="1"/>
        <end position="130"/>
    </location>
</feature>
<keyword evidence="3" id="KW-1185">Reference proteome</keyword>
<feature type="compositionally biased region" description="Polar residues" evidence="1">
    <location>
        <begin position="1"/>
        <end position="10"/>
    </location>
</feature>
<feature type="compositionally biased region" description="Basic and acidic residues" evidence="1">
    <location>
        <begin position="34"/>
        <end position="46"/>
    </location>
</feature>
<evidence type="ECO:0000313" key="3">
    <source>
        <dbReference type="Proteomes" id="UP001054889"/>
    </source>
</evidence>
<organism evidence="2 3">
    <name type="scientific">Eleusine coracana subsp. coracana</name>
    <dbReference type="NCBI Taxonomy" id="191504"/>
    <lineage>
        <taxon>Eukaryota</taxon>
        <taxon>Viridiplantae</taxon>
        <taxon>Streptophyta</taxon>
        <taxon>Embryophyta</taxon>
        <taxon>Tracheophyta</taxon>
        <taxon>Spermatophyta</taxon>
        <taxon>Magnoliopsida</taxon>
        <taxon>Liliopsida</taxon>
        <taxon>Poales</taxon>
        <taxon>Poaceae</taxon>
        <taxon>PACMAD clade</taxon>
        <taxon>Chloridoideae</taxon>
        <taxon>Cynodonteae</taxon>
        <taxon>Eleusininae</taxon>
        <taxon>Eleusine</taxon>
    </lineage>
</organism>
<reference evidence="2" key="2">
    <citation type="submission" date="2021-12" db="EMBL/GenBank/DDBJ databases">
        <title>Resequencing data analysis of finger millet.</title>
        <authorList>
            <person name="Hatakeyama M."/>
            <person name="Aluri S."/>
            <person name="Balachadran M.T."/>
            <person name="Sivarajan S.R."/>
            <person name="Poveda L."/>
            <person name="Shimizu-Inatsugi R."/>
            <person name="Schlapbach R."/>
            <person name="Sreeman S.M."/>
            <person name="Shimizu K.K."/>
        </authorList>
    </citation>
    <scope>NUCLEOTIDE SEQUENCE</scope>
</reference>
<protein>
    <submittedName>
        <fullName evidence="2">Uncharacterized protein</fullName>
    </submittedName>
</protein>
<proteinExistence type="predicted"/>
<name>A0AAV5E4F9_ELECO</name>
<feature type="compositionally biased region" description="Low complexity" evidence="1">
    <location>
        <begin position="115"/>
        <end position="126"/>
    </location>
</feature>
<comment type="caution">
    <text evidence="2">The sequence shown here is derived from an EMBL/GenBank/DDBJ whole genome shotgun (WGS) entry which is preliminary data.</text>
</comment>
<accession>A0AAV5E4F9</accession>
<evidence type="ECO:0000256" key="1">
    <source>
        <dbReference type="SAM" id="MobiDB-lite"/>
    </source>
</evidence>
<evidence type="ECO:0000313" key="2">
    <source>
        <dbReference type="EMBL" id="GJN17340.1"/>
    </source>
</evidence>
<reference evidence="2" key="1">
    <citation type="journal article" date="2018" name="DNA Res.">
        <title>Multiple hybrid de novo genome assembly of finger millet, an orphan allotetraploid crop.</title>
        <authorList>
            <person name="Hatakeyama M."/>
            <person name="Aluri S."/>
            <person name="Balachadran M.T."/>
            <person name="Sivarajan S.R."/>
            <person name="Patrignani A."/>
            <person name="Gruter S."/>
            <person name="Poveda L."/>
            <person name="Shimizu-Inatsugi R."/>
            <person name="Baeten J."/>
            <person name="Francoijs K.J."/>
            <person name="Nataraja K.N."/>
            <person name="Reddy Y.A.N."/>
            <person name="Phadnis S."/>
            <person name="Ravikumar R.L."/>
            <person name="Schlapbach R."/>
            <person name="Sreeman S.M."/>
            <person name="Shimizu K.K."/>
        </authorList>
    </citation>
    <scope>NUCLEOTIDE SEQUENCE</scope>
</reference>
<dbReference type="Proteomes" id="UP001054889">
    <property type="component" value="Unassembled WGS sequence"/>
</dbReference>
<gene>
    <name evidence="2" type="primary">gb04398</name>
    <name evidence="2" type="ORF">PR202_gb04398</name>
</gene>